<feature type="transmembrane region" description="Helical" evidence="9">
    <location>
        <begin position="156"/>
        <end position="176"/>
    </location>
</feature>
<gene>
    <name evidence="11" type="primary">COX3</name>
</gene>
<dbReference type="Gene3D" id="1.10.287.70">
    <property type="match status" value="1"/>
</dbReference>
<dbReference type="PROSITE" id="PS50253">
    <property type="entry name" value="COX3"/>
    <property type="match status" value="1"/>
</dbReference>
<geneLocation type="mitochondrion" evidence="11"/>
<comment type="similarity">
    <text evidence="2 8">Belongs to the cytochrome c oxidase subunit 3 family.</text>
</comment>
<dbReference type="EMBL" id="KT223644">
    <property type="protein sequence ID" value="ALD88448.1"/>
    <property type="molecule type" value="Genomic_DNA"/>
</dbReference>
<proteinExistence type="inferred from homology"/>
<dbReference type="CDD" id="cd01665">
    <property type="entry name" value="Cyt_c_Oxidase_III"/>
    <property type="match status" value="1"/>
</dbReference>
<dbReference type="InterPro" id="IPR000298">
    <property type="entry name" value="Cyt_c_oxidase-like_su3"/>
</dbReference>
<evidence type="ECO:0000259" key="10">
    <source>
        <dbReference type="PROSITE" id="PS50253"/>
    </source>
</evidence>
<evidence type="ECO:0000256" key="1">
    <source>
        <dbReference type="ARBA" id="ARBA00004141"/>
    </source>
</evidence>
<dbReference type="PANTHER" id="PTHR11403:SF7">
    <property type="entry name" value="CYTOCHROME C OXIDASE SUBUNIT 3"/>
    <property type="match status" value="1"/>
</dbReference>
<name>A0A0M5KKD4_9HYME</name>
<feature type="transmembrane region" description="Helical" evidence="9">
    <location>
        <begin position="12"/>
        <end position="35"/>
    </location>
</feature>
<evidence type="ECO:0000256" key="4">
    <source>
        <dbReference type="ARBA" id="ARBA00022692"/>
    </source>
</evidence>
<keyword evidence="5" id="KW-1278">Translocase</keyword>
<organism evidence="11">
    <name type="scientific">Megachile sculpturalis</name>
    <dbReference type="NCBI Taxonomy" id="1004196"/>
    <lineage>
        <taxon>Eukaryota</taxon>
        <taxon>Metazoa</taxon>
        <taxon>Ecdysozoa</taxon>
        <taxon>Arthropoda</taxon>
        <taxon>Hexapoda</taxon>
        <taxon>Insecta</taxon>
        <taxon>Pterygota</taxon>
        <taxon>Neoptera</taxon>
        <taxon>Endopterygota</taxon>
        <taxon>Hymenoptera</taxon>
        <taxon>Apocrita</taxon>
        <taxon>Aculeata</taxon>
        <taxon>Apoidea</taxon>
        <taxon>Anthophila</taxon>
        <taxon>Megachilidae</taxon>
        <taxon>Megachilinae</taxon>
        <taxon>Megachile</taxon>
    </lineage>
</organism>
<feature type="transmembrane region" description="Helical" evidence="9">
    <location>
        <begin position="122"/>
        <end position="144"/>
    </location>
</feature>
<comment type="function">
    <text evidence="8">Component of the cytochrome c oxidase, the last enzyme in the mitochondrial electron transport chain which drives oxidative phosphorylation. The respiratory chain contains 3 multisubunit complexes succinate dehydrogenase (complex II, CII), ubiquinol-cytochrome c oxidoreductase (cytochrome b-c1 complex, complex III, CIII) and cytochrome c oxidase (complex IV, CIV), that cooperate to transfer electrons derived from NADH and succinate to molecular oxygen, creating an electrochemical gradient over the inner membrane that drives transmembrane transport and the ATP synthase. Cytochrome c oxidase is the component of the respiratory chain that catalyzes the reduction of oxygen to water. Electrons originating from reduced cytochrome c in the intermembrane space (IMS) are transferred via the dinuclear copper A center (CU(A)) of subunit 2 and heme A of subunit 1 to the active site in subunit 1, a binuclear center (BNC) formed by heme A3 and copper B (CU(B)). The BNC reduces molecular oxygen to 2 water molecules using 4 electrons from cytochrome c in the IMS and 4 protons from the mitochondrial matrix.</text>
</comment>
<feature type="transmembrane region" description="Helical" evidence="9">
    <location>
        <begin position="79"/>
        <end position="102"/>
    </location>
</feature>
<dbReference type="PANTHER" id="PTHR11403">
    <property type="entry name" value="CYTOCHROME C OXIDASE SUBUNIT III"/>
    <property type="match status" value="1"/>
</dbReference>
<feature type="transmembrane region" description="Helical" evidence="9">
    <location>
        <begin position="196"/>
        <end position="220"/>
    </location>
</feature>
<reference evidence="11" key="1">
    <citation type="submission" date="2015-06" db="EMBL/GenBank/DDBJ databases">
        <title>Sequencing and characterization of the Megachile sculpturalis (Hymenoptera: Megachilidae) mitochondrial genome.</title>
        <authorList>
            <person name="Su J.T."/>
            <person name="Zhang Y."/>
            <person name="Gu P."/>
            <person name="He B."/>
            <person name="Huang Y.D."/>
        </authorList>
    </citation>
    <scope>NUCLEOTIDE SEQUENCE</scope>
</reference>
<feature type="domain" description="Heme-copper oxidase subunit III family profile" evidence="10">
    <location>
        <begin position="4"/>
        <end position="261"/>
    </location>
</feature>
<keyword evidence="6 9" id="KW-1133">Transmembrane helix</keyword>
<keyword evidence="8 11" id="KW-0496">Mitochondrion</keyword>
<dbReference type="InterPro" id="IPR024791">
    <property type="entry name" value="Cyt_c/ubiquinol_Oxase_su3"/>
</dbReference>
<sequence length="263" mass="31877">MPWKGHPFHLVTLSPWPIVCSINSFNLMISIIIWFYYYNMYFMLINLIIMISSMLFWWRDIIRESTFQGTHTQMIQKMLKFSMILFIISEMFFFLSFFWTYFHNFLSPSIEIGMNWPPKNIIMFNPYNIPLLNSLILISSGMTLTWSHNCLLNKNWIKSNILMMITIILGLLFSSIQFIEYYEAPFTINDGIFGSIFYMMTGFHGLHVMIGIMFMSICFIRMLMNHLTEYHHFNFEGSAWYWHFVDVIWLLLYILIYWWNYYN</sequence>
<dbReference type="AlphaFoldDB" id="A0A0M5KKD4"/>
<dbReference type="GO" id="GO:0005739">
    <property type="term" value="C:mitochondrion"/>
    <property type="evidence" value="ECO:0007669"/>
    <property type="project" value="TreeGrafter"/>
</dbReference>
<dbReference type="SUPFAM" id="SSF81452">
    <property type="entry name" value="Cytochrome c oxidase subunit III-like"/>
    <property type="match status" value="1"/>
</dbReference>
<evidence type="ECO:0000256" key="5">
    <source>
        <dbReference type="ARBA" id="ARBA00022967"/>
    </source>
</evidence>
<dbReference type="Pfam" id="PF00510">
    <property type="entry name" value="COX3"/>
    <property type="match status" value="1"/>
</dbReference>
<comment type="subcellular location">
    <subcellularLocation>
        <location evidence="1">Membrane</location>
        <topology evidence="1">Multi-pass membrane protein</topology>
    </subcellularLocation>
</comment>
<feature type="transmembrane region" description="Helical" evidence="9">
    <location>
        <begin position="41"/>
        <end position="58"/>
    </location>
</feature>
<protein>
    <recommendedName>
        <fullName evidence="3 8">Cytochrome c oxidase subunit 3</fullName>
    </recommendedName>
</protein>
<evidence type="ECO:0000256" key="3">
    <source>
        <dbReference type="ARBA" id="ARBA00015944"/>
    </source>
</evidence>
<evidence type="ECO:0000256" key="8">
    <source>
        <dbReference type="RuleBase" id="RU003375"/>
    </source>
</evidence>
<keyword evidence="4 8" id="KW-0812">Transmembrane</keyword>
<dbReference type="GO" id="GO:0006123">
    <property type="term" value="P:mitochondrial electron transport, cytochrome c to oxygen"/>
    <property type="evidence" value="ECO:0007669"/>
    <property type="project" value="TreeGrafter"/>
</dbReference>
<evidence type="ECO:0000256" key="9">
    <source>
        <dbReference type="SAM" id="Phobius"/>
    </source>
</evidence>
<evidence type="ECO:0000256" key="2">
    <source>
        <dbReference type="ARBA" id="ARBA00010581"/>
    </source>
</evidence>
<evidence type="ECO:0000256" key="6">
    <source>
        <dbReference type="ARBA" id="ARBA00022989"/>
    </source>
</evidence>
<dbReference type="Gene3D" id="1.20.120.80">
    <property type="entry name" value="Cytochrome c oxidase, subunit III, four-helix bundle"/>
    <property type="match status" value="1"/>
</dbReference>
<dbReference type="GO" id="GO:0016020">
    <property type="term" value="C:membrane"/>
    <property type="evidence" value="ECO:0007669"/>
    <property type="project" value="UniProtKB-SubCell"/>
</dbReference>
<dbReference type="GO" id="GO:0004129">
    <property type="term" value="F:cytochrome-c oxidase activity"/>
    <property type="evidence" value="ECO:0007669"/>
    <property type="project" value="InterPro"/>
</dbReference>
<evidence type="ECO:0000313" key="11">
    <source>
        <dbReference type="EMBL" id="ALD88448.1"/>
    </source>
</evidence>
<accession>A0A0M5KKD4</accession>
<dbReference type="InterPro" id="IPR033945">
    <property type="entry name" value="Cyt_c_oxase_su3_dom"/>
</dbReference>
<dbReference type="InterPro" id="IPR013833">
    <property type="entry name" value="Cyt_c_oxidase_su3_a-hlx"/>
</dbReference>
<dbReference type="InterPro" id="IPR035973">
    <property type="entry name" value="Cyt_c_oxidase_su3-like_sf"/>
</dbReference>
<keyword evidence="7 9" id="KW-0472">Membrane</keyword>
<evidence type="ECO:0000256" key="7">
    <source>
        <dbReference type="ARBA" id="ARBA00023136"/>
    </source>
</evidence>
<feature type="transmembrane region" description="Helical" evidence="9">
    <location>
        <begin position="240"/>
        <end position="259"/>
    </location>
</feature>